<dbReference type="Proteomes" id="UP001596074">
    <property type="component" value="Unassembled WGS sequence"/>
</dbReference>
<comment type="caution">
    <text evidence="3">The sequence shown here is derived from an EMBL/GenBank/DDBJ whole genome shotgun (WGS) entry which is preliminary data.</text>
</comment>
<evidence type="ECO:0008006" key="5">
    <source>
        <dbReference type="Google" id="ProtNLM"/>
    </source>
</evidence>
<keyword evidence="1" id="KW-1133">Transmembrane helix</keyword>
<evidence type="ECO:0000256" key="1">
    <source>
        <dbReference type="SAM" id="Phobius"/>
    </source>
</evidence>
<feature type="transmembrane region" description="Helical" evidence="1">
    <location>
        <begin position="189"/>
        <end position="211"/>
    </location>
</feature>
<keyword evidence="4" id="KW-1185">Reference proteome</keyword>
<proteinExistence type="predicted"/>
<organism evidence="3 4">
    <name type="scientific">Actinomadura rugatobispora</name>
    <dbReference type="NCBI Taxonomy" id="1994"/>
    <lineage>
        <taxon>Bacteria</taxon>
        <taxon>Bacillati</taxon>
        <taxon>Actinomycetota</taxon>
        <taxon>Actinomycetes</taxon>
        <taxon>Streptosporangiales</taxon>
        <taxon>Thermomonosporaceae</taxon>
        <taxon>Actinomadura</taxon>
    </lineage>
</organism>
<accession>A0ABW0ZWK8</accession>
<name>A0ABW0ZWK8_9ACTN</name>
<gene>
    <name evidence="3" type="ORF">ACFPZN_16765</name>
</gene>
<reference evidence="4" key="1">
    <citation type="journal article" date="2019" name="Int. J. Syst. Evol. Microbiol.">
        <title>The Global Catalogue of Microorganisms (GCM) 10K type strain sequencing project: providing services to taxonomists for standard genome sequencing and annotation.</title>
        <authorList>
            <consortium name="The Broad Institute Genomics Platform"/>
            <consortium name="The Broad Institute Genome Sequencing Center for Infectious Disease"/>
            <person name="Wu L."/>
            <person name="Ma J."/>
        </authorList>
    </citation>
    <scope>NUCLEOTIDE SEQUENCE [LARGE SCALE GENOMIC DNA]</scope>
    <source>
        <strain evidence="4">KCTC 42087</strain>
    </source>
</reference>
<feature type="signal peptide" evidence="2">
    <location>
        <begin position="1"/>
        <end position="27"/>
    </location>
</feature>
<dbReference type="PROSITE" id="PS51257">
    <property type="entry name" value="PROKAR_LIPOPROTEIN"/>
    <property type="match status" value="1"/>
</dbReference>
<keyword evidence="1" id="KW-0812">Transmembrane</keyword>
<evidence type="ECO:0000256" key="2">
    <source>
        <dbReference type="SAM" id="SignalP"/>
    </source>
</evidence>
<dbReference type="EMBL" id="JBHSON010000021">
    <property type="protein sequence ID" value="MFC5747281.1"/>
    <property type="molecule type" value="Genomic_DNA"/>
</dbReference>
<evidence type="ECO:0000313" key="4">
    <source>
        <dbReference type="Proteomes" id="UP001596074"/>
    </source>
</evidence>
<protein>
    <recommendedName>
        <fullName evidence="5">DUF3153 domain-containing protein</fullName>
    </recommendedName>
</protein>
<dbReference type="RefSeq" id="WP_378282900.1">
    <property type="nucleotide sequence ID" value="NZ_JBHSON010000021.1"/>
</dbReference>
<evidence type="ECO:0000313" key="3">
    <source>
        <dbReference type="EMBL" id="MFC5747281.1"/>
    </source>
</evidence>
<feature type="chain" id="PRO_5045810584" description="DUF3153 domain-containing protein" evidence="2">
    <location>
        <begin position="28"/>
        <end position="224"/>
    </location>
</feature>
<keyword evidence="1" id="KW-0472">Membrane</keyword>
<sequence>MSSRTLRVLSTLVGVPLLLSGCGFAVAAAAQAGSDGSFATPGQRFATSAAALKTDEIQVGADTAHADDPDPDIGEAAKVTIVVRAADPGTPIFVGIGPKAQVEAYLRGTSYDEFVSARLAPLRPSFRRVPGTAASPPDAQTFWVARSSGTGTRRLAWDKTQGAWSAVAMRLDGRPGVDVHASIGLRFGFLAPVAAGTLAGGALMLGYAVFAHRRSRGAPARREG</sequence>
<keyword evidence="2" id="KW-0732">Signal</keyword>